<dbReference type="HAMAP" id="MF_00764">
    <property type="entry name" value="UPF0306"/>
    <property type="match status" value="1"/>
</dbReference>
<sequence length="143" mass="16687">MSTYFNLIEYLKKQHVLSLCATNGKDLWCANCFYVFNETDTSFLLMTEVKTRHSQLMLQNSQVAGTVNCQQKTILLIKGIQYSGQIVLLNDKRKWQAQRAYQKRFPIAKKVSTALWEIIIDEMKMTNNMLGFGKKIIWHRSKS</sequence>
<dbReference type="PIRSF" id="PIRSF009554">
    <property type="entry name" value="UCP009554"/>
    <property type="match status" value="1"/>
</dbReference>
<dbReference type="AlphaFoldDB" id="U3U2J7"/>
<dbReference type="RefSeq" id="WP_022564370.1">
    <property type="nucleotide sequence ID" value="NZ_CP010907.1"/>
</dbReference>
<dbReference type="PATRIC" id="fig|1235990.3.peg.376"/>
<dbReference type="InterPro" id="IPR011194">
    <property type="entry name" value="UPF0306"/>
</dbReference>
<keyword evidence="3" id="KW-1185">Reference proteome</keyword>
<organism evidence="2 3">
    <name type="scientific">Candidatus Pantoea carbekii</name>
    <dbReference type="NCBI Taxonomy" id="1235990"/>
    <lineage>
        <taxon>Bacteria</taxon>
        <taxon>Pseudomonadati</taxon>
        <taxon>Pseudomonadota</taxon>
        <taxon>Gammaproteobacteria</taxon>
        <taxon>Enterobacterales</taxon>
        <taxon>Erwiniaceae</taxon>
        <taxon>Pantoea</taxon>
    </lineage>
</organism>
<accession>U3U2J7</accession>
<gene>
    <name evidence="2" type="ORF">HHS_03810</name>
</gene>
<dbReference type="Proteomes" id="UP000016900">
    <property type="component" value="Chromosome"/>
</dbReference>
<dbReference type="eggNOG" id="COG3787">
    <property type="taxonomic scope" value="Bacteria"/>
</dbReference>
<comment type="similarity">
    <text evidence="1">Belongs to the UPF0306 family.</text>
</comment>
<dbReference type="KEGG" id="hhs:HHS_03810"/>
<dbReference type="KEGG" id="pck:BMSBPS_0009"/>
<evidence type="ECO:0000256" key="1">
    <source>
        <dbReference type="HAMAP-Rule" id="MF_00764"/>
    </source>
</evidence>
<evidence type="ECO:0000313" key="3">
    <source>
        <dbReference type="Proteomes" id="UP000016900"/>
    </source>
</evidence>
<dbReference type="OrthoDB" id="8447155at2"/>
<dbReference type="SUPFAM" id="SSF50475">
    <property type="entry name" value="FMN-binding split barrel"/>
    <property type="match status" value="1"/>
</dbReference>
<name>U3U2J7_9GAMM</name>
<protein>
    <recommendedName>
        <fullName evidence="1">UPF0306 protein HHS_03810</fullName>
    </recommendedName>
</protein>
<reference evidence="2 3" key="1">
    <citation type="submission" date="2012-10" db="EMBL/GenBank/DDBJ databases">
        <title>Genome sequence of the symbiont of the pentatomidae stink bug Halyomorpha halys.</title>
        <authorList>
            <person name="Kobayashi H."/>
            <person name="Fujii-Muramatsu R."/>
            <person name="Takeishi K."/>
            <person name="Noda H."/>
        </authorList>
    </citation>
    <scope>NUCLEOTIDE SEQUENCE [LARGE SCALE GENOMIC DNA]</scope>
</reference>
<dbReference type="Gene3D" id="2.30.110.10">
    <property type="entry name" value="Electron Transport, Fmn-binding Protein, Chain A"/>
    <property type="match status" value="1"/>
</dbReference>
<proteinExistence type="inferred from homology"/>
<dbReference type="STRING" id="1235990.BMSBPS_0009"/>
<dbReference type="NCBIfam" id="NF002900">
    <property type="entry name" value="PRK03467.1"/>
    <property type="match status" value="1"/>
</dbReference>
<dbReference type="EMBL" id="AP012554">
    <property type="protein sequence ID" value="BAO00351.1"/>
    <property type="molecule type" value="Genomic_DNA"/>
</dbReference>
<dbReference type="InterPro" id="IPR012349">
    <property type="entry name" value="Split_barrel_FMN-bd"/>
</dbReference>
<evidence type="ECO:0000313" key="2">
    <source>
        <dbReference type="EMBL" id="BAO00351.1"/>
    </source>
</evidence>